<feature type="compositionally biased region" description="Basic residues" evidence="1">
    <location>
        <begin position="158"/>
        <end position="168"/>
    </location>
</feature>
<dbReference type="InParanoid" id="A0A0H2R5F1"/>
<feature type="compositionally biased region" description="Polar residues" evidence="1">
    <location>
        <begin position="134"/>
        <end position="151"/>
    </location>
</feature>
<evidence type="ECO:0000313" key="4">
    <source>
        <dbReference type="Proteomes" id="UP000053477"/>
    </source>
</evidence>
<evidence type="ECO:0000256" key="1">
    <source>
        <dbReference type="SAM" id="MobiDB-lite"/>
    </source>
</evidence>
<feature type="transmembrane region" description="Helical" evidence="2">
    <location>
        <begin position="12"/>
        <end position="31"/>
    </location>
</feature>
<dbReference type="Proteomes" id="UP000053477">
    <property type="component" value="Unassembled WGS sequence"/>
</dbReference>
<feature type="compositionally biased region" description="Low complexity" evidence="1">
    <location>
        <begin position="367"/>
        <end position="377"/>
    </location>
</feature>
<feature type="region of interest" description="Disordered" evidence="1">
    <location>
        <begin position="307"/>
        <end position="520"/>
    </location>
</feature>
<name>A0A0H2R5F1_9AGAM</name>
<keyword evidence="4" id="KW-1185">Reference proteome</keyword>
<feature type="compositionally biased region" description="Basic and acidic residues" evidence="1">
    <location>
        <begin position="219"/>
        <end position="230"/>
    </location>
</feature>
<sequence length="579" mass="61296">MDFDPRRVAVSVVGFSMAMVGMILVSVHHVVDVGKNCLISLIDFAKSVIAPAISSAIPGLQPTMPALILKPPSPRRITSGHRHDSEQPESAHSGAMSAESVVSTSATSSQSSAEPPSPVDEVDEAPPQFIDVTPTKQAGTTNFVATPTKSPHSGRACFGRKLRMRNSPKRMSSIDSSSSSRGATAVYQDNLLSSQPPSASASPAHSVLTFSPRSSIDTDAPHPHRQESRPAHASSASLDDHLIGPRPSDDVRPGRPVGRRARTFLGISRTKKHERSSTLSHPLSQISTVDVHGRASTFASDNGDQISIEGHVRRSRSLTSTFSKWKGKGKAKEKSRVPSSDLTLVEAEQPQASSSSTKNAKKRCPLSRARTSSDAASAPPPPPPRTQPYQAPYNFPMPNSPEAVDYVQRTRNEFILRSNTEGTTQPPPAHPQSPPQSQPQSPTSPSFAAPNNNNSSTRHSFPAPAAPNKPRPILASASSAPARGQSQATAAVSPANGSTSKKNKRPMSLLSASSTGPTTATTTHVSFVGHARSSSLNASFKGVASASRFSGVDEHGILVQRSRISSEIAVEDTRRVTLS</sequence>
<feature type="compositionally biased region" description="Polar residues" evidence="1">
    <location>
        <begin position="476"/>
        <end position="500"/>
    </location>
</feature>
<feature type="compositionally biased region" description="Polar residues" evidence="1">
    <location>
        <begin position="277"/>
        <end position="288"/>
    </location>
</feature>
<dbReference type="AlphaFoldDB" id="A0A0H2R5F1"/>
<feature type="compositionally biased region" description="Low complexity" evidence="1">
    <location>
        <begin position="438"/>
        <end position="457"/>
    </location>
</feature>
<organism evidence="3 4">
    <name type="scientific">Schizopora paradoxa</name>
    <dbReference type="NCBI Taxonomy" id="27342"/>
    <lineage>
        <taxon>Eukaryota</taxon>
        <taxon>Fungi</taxon>
        <taxon>Dikarya</taxon>
        <taxon>Basidiomycota</taxon>
        <taxon>Agaricomycotina</taxon>
        <taxon>Agaricomycetes</taxon>
        <taxon>Hymenochaetales</taxon>
        <taxon>Schizoporaceae</taxon>
        <taxon>Schizopora</taxon>
    </lineage>
</organism>
<feature type="compositionally biased region" description="Basic and acidic residues" evidence="1">
    <location>
        <begin position="238"/>
        <end position="253"/>
    </location>
</feature>
<evidence type="ECO:0000313" key="3">
    <source>
        <dbReference type="EMBL" id="KLO07010.1"/>
    </source>
</evidence>
<reference evidence="3 4" key="1">
    <citation type="submission" date="2015-04" db="EMBL/GenBank/DDBJ databases">
        <title>Complete genome sequence of Schizopora paradoxa KUC8140, a cosmopolitan wood degrader in East Asia.</title>
        <authorList>
            <consortium name="DOE Joint Genome Institute"/>
            <person name="Min B."/>
            <person name="Park H."/>
            <person name="Jang Y."/>
            <person name="Kim J.-J."/>
            <person name="Kim K.H."/>
            <person name="Pangilinan J."/>
            <person name="Lipzen A."/>
            <person name="Riley R."/>
            <person name="Grigoriev I.V."/>
            <person name="Spatafora J.W."/>
            <person name="Choi I.-G."/>
        </authorList>
    </citation>
    <scope>NUCLEOTIDE SEQUENCE [LARGE SCALE GENOMIC DNA]</scope>
    <source>
        <strain evidence="3 4">KUC8140</strain>
    </source>
</reference>
<feature type="region of interest" description="Disordered" evidence="1">
    <location>
        <begin position="211"/>
        <end position="288"/>
    </location>
</feature>
<dbReference type="EMBL" id="KQ086166">
    <property type="protein sequence ID" value="KLO07010.1"/>
    <property type="molecule type" value="Genomic_DNA"/>
</dbReference>
<gene>
    <name evidence="3" type="ORF">SCHPADRAFT_668670</name>
</gene>
<proteinExistence type="predicted"/>
<keyword evidence="2" id="KW-0472">Membrane</keyword>
<protein>
    <submittedName>
        <fullName evidence="3">Uncharacterized protein</fullName>
    </submittedName>
</protein>
<feature type="compositionally biased region" description="Pro residues" evidence="1">
    <location>
        <begin position="425"/>
        <end position="437"/>
    </location>
</feature>
<keyword evidence="2" id="KW-1133">Transmembrane helix</keyword>
<accession>A0A0H2R5F1</accession>
<feature type="compositionally biased region" description="Low complexity" evidence="1">
    <location>
        <begin position="97"/>
        <end position="114"/>
    </location>
</feature>
<feature type="compositionally biased region" description="Low complexity" evidence="1">
    <location>
        <begin position="508"/>
        <end position="520"/>
    </location>
</feature>
<feature type="region of interest" description="Disordered" evidence="1">
    <location>
        <begin position="69"/>
        <end position="182"/>
    </location>
</feature>
<evidence type="ECO:0000256" key="2">
    <source>
        <dbReference type="SAM" id="Phobius"/>
    </source>
</evidence>
<keyword evidence="2" id="KW-0812">Transmembrane</keyword>